<name>A0AAX6HFJ4_IRIPA</name>
<evidence type="ECO:0000313" key="1">
    <source>
        <dbReference type="EMBL" id="KAJ6839185.1"/>
    </source>
</evidence>
<evidence type="ECO:0000313" key="2">
    <source>
        <dbReference type="Proteomes" id="UP001140949"/>
    </source>
</evidence>
<dbReference type="AlphaFoldDB" id="A0AAX6HFJ4"/>
<reference evidence="1" key="1">
    <citation type="journal article" date="2023" name="GigaByte">
        <title>Genome assembly of the bearded iris, Iris pallida Lam.</title>
        <authorList>
            <person name="Bruccoleri R.E."/>
            <person name="Oakeley E.J."/>
            <person name="Faust A.M.E."/>
            <person name="Altorfer M."/>
            <person name="Dessus-Babus S."/>
            <person name="Burckhardt D."/>
            <person name="Oertli M."/>
            <person name="Naumann U."/>
            <person name="Petersen F."/>
            <person name="Wong J."/>
        </authorList>
    </citation>
    <scope>NUCLEOTIDE SEQUENCE</scope>
    <source>
        <strain evidence="1">GSM-AAB239-AS_SAM_17_03QT</strain>
    </source>
</reference>
<dbReference type="Proteomes" id="UP001140949">
    <property type="component" value="Unassembled WGS sequence"/>
</dbReference>
<proteinExistence type="predicted"/>
<gene>
    <name evidence="1" type="ORF">M6B38_315885</name>
</gene>
<sequence length="16" mass="1649">MAGTPATEFPPAHPKP</sequence>
<dbReference type="EMBL" id="JANAVB010010198">
    <property type="protein sequence ID" value="KAJ6839185.1"/>
    <property type="molecule type" value="Genomic_DNA"/>
</dbReference>
<keyword evidence="2" id="KW-1185">Reference proteome</keyword>
<reference evidence="1" key="2">
    <citation type="submission" date="2023-04" db="EMBL/GenBank/DDBJ databases">
        <authorList>
            <person name="Bruccoleri R.E."/>
            <person name="Oakeley E.J."/>
            <person name="Faust A.-M."/>
            <person name="Dessus-Babus S."/>
            <person name="Altorfer M."/>
            <person name="Burckhardt D."/>
            <person name="Oertli M."/>
            <person name="Naumann U."/>
            <person name="Petersen F."/>
            <person name="Wong J."/>
        </authorList>
    </citation>
    <scope>NUCLEOTIDE SEQUENCE</scope>
    <source>
        <strain evidence="1">GSM-AAB239-AS_SAM_17_03QT</strain>
        <tissue evidence="1">Leaf</tissue>
    </source>
</reference>
<protein>
    <submittedName>
        <fullName evidence="1">Uncharacterized protein</fullName>
    </submittedName>
</protein>
<organism evidence="1 2">
    <name type="scientific">Iris pallida</name>
    <name type="common">Sweet iris</name>
    <dbReference type="NCBI Taxonomy" id="29817"/>
    <lineage>
        <taxon>Eukaryota</taxon>
        <taxon>Viridiplantae</taxon>
        <taxon>Streptophyta</taxon>
        <taxon>Embryophyta</taxon>
        <taxon>Tracheophyta</taxon>
        <taxon>Spermatophyta</taxon>
        <taxon>Magnoliopsida</taxon>
        <taxon>Liliopsida</taxon>
        <taxon>Asparagales</taxon>
        <taxon>Iridaceae</taxon>
        <taxon>Iridoideae</taxon>
        <taxon>Irideae</taxon>
        <taxon>Iris</taxon>
    </lineage>
</organism>
<accession>A0AAX6HFJ4</accession>
<comment type="caution">
    <text evidence="1">The sequence shown here is derived from an EMBL/GenBank/DDBJ whole genome shotgun (WGS) entry which is preliminary data.</text>
</comment>